<feature type="domain" description="Myb-like" evidence="5">
    <location>
        <begin position="843"/>
        <end position="892"/>
    </location>
</feature>
<dbReference type="SUPFAM" id="SSF46689">
    <property type="entry name" value="Homeodomain-like"/>
    <property type="match status" value="1"/>
</dbReference>
<comment type="subcellular location">
    <subcellularLocation>
        <location evidence="1">Nucleus</location>
    </subcellularLocation>
</comment>
<evidence type="ECO:0000259" key="6">
    <source>
        <dbReference type="PROSITE" id="PS51294"/>
    </source>
</evidence>
<evidence type="ECO:0000256" key="3">
    <source>
        <dbReference type="ARBA" id="ARBA00023242"/>
    </source>
</evidence>
<feature type="compositionally biased region" description="Polar residues" evidence="4">
    <location>
        <begin position="482"/>
        <end position="494"/>
    </location>
</feature>
<evidence type="ECO:0000313" key="8">
    <source>
        <dbReference type="Proteomes" id="UP001275084"/>
    </source>
</evidence>
<feature type="compositionally biased region" description="Polar residues" evidence="4">
    <location>
        <begin position="531"/>
        <end position="557"/>
    </location>
</feature>
<gene>
    <name evidence="7" type="ORF">B0T25DRAFT_634188</name>
</gene>
<dbReference type="GO" id="GO:0005634">
    <property type="term" value="C:nucleus"/>
    <property type="evidence" value="ECO:0007669"/>
    <property type="project" value="UniProtKB-SubCell"/>
</dbReference>
<evidence type="ECO:0000256" key="2">
    <source>
        <dbReference type="ARBA" id="ARBA00023125"/>
    </source>
</evidence>
<feature type="region of interest" description="Disordered" evidence="4">
    <location>
        <begin position="1096"/>
        <end position="1135"/>
    </location>
</feature>
<evidence type="ECO:0000256" key="1">
    <source>
        <dbReference type="ARBA" id="ARBA00004123"/>
    </source>
</evidence>
<dbReference type="PANTHER" id="PTHR46380">
    <property type="entry name" value="CYCLIN-D-BINDING MYB-LIKE TRANSCRIPTION FACTOR 1"/>
    <property type="match status" value="1"/>
</dbReference>
<dbReference type="InterPro" id="IPR017930">
    <property type="entry name" value="Myb_dom"/>
</dbReference>
<keyword evidence="3" id="KW-0539">Nucleus</keyword>
<dbReference type="GO" id="GO:0003700">
    <property type="term" value="F:DNA-binding transcription factor activity"/>
    <property type="evidence" value="ECO:0007669"/>
    <property type="project" value="TreeGrafter"/>
</dbReference>
<evidence type="ECO:0000259" key="5">
    <source>
        <dbReference type="PROSITE" id="PS50090"/>
    </source>
</evidence>
<keyword evidence="2" id="KW-0238">DNA-binding</keyword>
<dbReference type="SMART" id="SM00717">
    <property type="entry name" value="SANT"/>
    <property type="match status" value="2"/>
</dbReference>
<dbReference type="PROSITE" id="PS51294">
    <property type="entry name" value="HTH_MYB"/>
    <property type="match status" value="1"/>
</dbReference>
<dbReference type="GO" id="GO:0000976">
    <property type="term" value="F:transcription cis-regulatory region binding"/>
    <property type="evidence" value="ECO:0007669"/>
    <property type="project" value="TreeGrafter"/>
</dbReference>
<feature type="domain" description="Myb-like" evidence="5">
    <location>
        <begin position="895"/>
        <end position="966"/>
    </location>
</feature>
<feature type="region of interest" description="Disordered" evidence="4">
    <location>
        <begin position="1"/>
        <end position="261"/>
    </location>
</feature>
<evidence type="ECO:0008006" key="9">
    <source>
        <dbReference type="Google" id="ProtNLM"/>
    </source>
</evidence>
<proteinExistence type="predicted"/>
<dbReference type="PROSITE" id="PS50090">
    <property type="entry name" value="MYB_LIKE"/>
    <property type="match status" value="2"/>
</dbReference>
<comment type="caution">
    <text evidence="7">The sequence shown here is derived from an EMBL/GenBank/DDBJ whole genome shotgun (WGS) entry which is preliminary data.</text>
</comment>
<accession>A0AAJ0HC11</accession>
<dbReference type="EMBL" id="JAUIQD010000006">
    <property type="protein sequence ID" value="KAK3346836.1"/>
    <property type="molecule type" value="Genomic_DNA"/>
</dbReference>
<dbReference type="Pfam" id="PF13921">
    <property type="entry name" value="Myb_DNA-bind_6"/>
    <property type="match status" value="1"/>
</dbReference>
<reference evidence="7" key="2">
    <citation type="submission" date="2023-06" db="EMBL/GenBank/DDBJ databases">
        <authorList>
            <consortium name="Lawrence Berkeley National Laboratory"/>
            <person name="Haridas S."/>
            <person name="Hensen N."/>
            <person name="Bonometti L."/>
            <person name="Westerberg I."/>
            <person name="Brannstrom I.O."/>
            <person name="Guillou S."/>
            <person name="Cros-Aarteil S."/>
            <person name="Calhoun S."/>
            <person name="Kuo A."/>
            <person name="Mondo S."/>
            <person name="Pangilinan J."/>
            <person name="Riley R."/>
            <person name="Labutti K."/>
            <person name="Andreopoulos B."/>
            <person name="Lipzen A."/>
            <person name="Chen C."/>
            <person name="Yanf M."/>
            <person name="Daum C."/>
            <person name="Ng V."/>
            <person name="Clum A."/>
            <person name="Steindorff A."/>
            <person name="Ohm R."/>
            <person name="Martin F."/>
            <person name="Silar P."/>
            <person name="Natvig D."/>
            <person name="Lalanne C."/>
            <person name="Gautier V."/>
            <person name="Ament-Velasquez S.L."/>
            <person name="Kruys A."/>
            <person name="Hutchinson M.I."/>
            <person name="Powell A.J."/>
            <person name="Barry K."/>
            <person name="Miller A.N."/>
            <person name="Grigoriev I.V."/>
            <person name="Debuchy R."/>
            <person name="Gladieux P."/>
            <person name="Thoren M.H."/>
            <person name="Johannesson H."/>
        </authorList>
    </citation>
    <scope>NUCLEOTIDE SEQUENCE</scope>
    <source>
        <strain evidence="7">CBS 955.72</strain>
    </source>
</reference>
<feature type="compositionally biased region" description="Low complexity" evidence="4">
    <location>
        <begin position="505"/>
        <end position="517"/>
    </location>
</feature>
<dbReference type="CDD" id="cd00167">
    <property type="entry name" value="SANT"/>
    <property type="match status" value="2"/>
</dbReference>
<feature type="compositionally biased region" description="Acidic residues" evidence="4">
    <location>
        <begin position="563"/>
        <end position="574"/>
    </location>
</feature>
<dbReference type="InterPro" id="IPR009057">
    <property type="entry name" value="Homeodomain-like_sf"/>
</dbReference>
<feature type="region of interest" description="Disordered" evidence="4">
    <location>
        <begin position="339"/>
        <end position="358"/>
    </location>
</feature>
<feature type="compositionally biased region" description="Basic residues" evidence="4">
    <location>
        <begin position="181"/>
        <end position="190"/>
    </location>
</feature>
<feature type="compositionally biased region" description="Polar residues" evidence="4">
    <location>
        <begin position="344"/>
        <end position="358"/>
    </location>
</feature>
<feature type="compositionally biased region" description="Basic residues" evidence="4">
    <location>
        <begin position="85"/>
        <end position="98"/>
    </location>
</feature>
<evidence type="ECO:0000256" key="4">
    <source>
        <dbReference type="SAM" id="MobiDB-lite"/>
    </source>
</evidence>
<dbReference type="Gene3D" id="1.10.10.60">
    <property type="entry name" value="Homeodomain-like"/>
    <property type="match status" value="2"/>
</dbReference>
<protein>
    <recommendedName>
        <fullName evidence="9">DNA-binding protein REB1</fullName>
    </recommendedName>
</protein>
<dbReference type="InterPro" id="IPR001005">
    <property type="entry name" value="SANT/Myb"/>
</dbReference>
<feature type="compositionally biased region" description="Basic residues" evidence="4">
    <location>
        <begin position="742"/>
        <end position="753"/>
    </location>
</feature>
<feature type="domain" description="HTH myb-type" evidence="6">
    <location>
        <begin position="843"/>
        <end position="896"/>
    </location>
</feature>
<name>A0AAJ0HC11_9PEZI</name>
<feature type="region of interest" description="Disordered" evidence="4">
    <location>
        <begin position="1354"/>
        <end position="1387"/>
    </location>
</feature>
<feature type="compositionally biased region" description="Acidic residues" evidence="4">
    <location>
        <begin position="1182"/>
        <end position="1198"/>
    </location>
</feature>
<dbReference type="PANTHER" id="PTHR46380:SF2">
    <property type="entry name" value="CYCLIN-D-BINDING MYB-LIKE TRANSCRIPTION FACTOR 1"/>
    <property type="match status" value="1"/>
</dbReference>
<feature type="compositionally biased region" description="Basic residues" evidence="4">
    <location>
        <begin position="1257"/>
        <end position="1273"/>
    </location>
</feature>
<dbReference type="InterPro" id="IPR051651">
    <property type="entry name" value="DMTF1_DNA-bind_reg"/>
</dbReference>
<evidence type="ECO:0000313" key="7">
    <source>
        <dbReference type="EMBL" id="KAK3346836.1"/>
    </source>
</evidence>
<dbReference type="Proteomes" id="UP001275084">
    <property type="component" value="Unassembled WGS sequence"/>
</dbReference>
<feature type="region of interest" description="Disordered" evidence="4">
    <location>
        <begin position="1147"/>
        <end position="1334"/>
    </location>
</feature>
<feature type="region of interest" description="Disordered" evidence="4">
    <location>
        <begin position="385"/>
        <end position="761"/>
    </location>
</feature>
<feature type="compositionally biased region" description="Acidic residues" evidence="4">
    <location>
        <begin position="495"/>
        <end position="504"/>
    </location>
</feature>
<organism evidence="7 8">
    <name type="scientific">Lasiosphaeria hispida</name>
    <dbReference type="NCBI Taxonomy" id="260671"/>
    <lineage>
        <taxon>Eukaryota</taxon>
        <taxon>Fungi</taxon>
        <taxon>Dikarya</taxon>
        <taxon>Ascomycota</taxon>
        <taxon>Pezizomycotina</taxon>
        <taxon>Sordariomycetes</taxon>
        <taxon>Sordariomycetidae</taxon>
        <taxon>Sordariales</taxon>
        <taxon>Lasiosphaeriaceae</taxon>
        <taxon>Lasiosphaeria</taxon>
    </lineage>
</organism>
<feature type="compositionally biased region" description="Acidic residues" evidence="4">
    <location>
        <begin position="385"/>
        <end position="396"/>
    </location>
</feature>
<reference evidence="7" key="1">
    <citation type="journal article" date="2023" name="Mol. Phylogenet. Evol.">
        <title>Genome-scale phylogeny and comparative genomics of the fungal order Sordariales.</title>
        <authorList>
            <person name="Hensen N."/>
            <person name="Bonometti L."/>
            <person name="Westerberg I."/>
            <person name="Brannstrom I.O."/>
            <person name="Guillou S."/>
            <person name="Cros-Aarteil S."/>
            <person name="Calhoun S."/>
            <person name="Haridas S."/>
            <person name="Kuo A."/>
            <person name="Mondo S."/>
            <person name="Pangilinan J."/>
            <person name="Riley R."/>
            <person name="LaButti K."/>
            <person name="Andreopoulos B."/>
            <person name="Lipzen A."/>
            <person name="Chen C."/>
            <person name="Yan M."/>
            <person name="Daum C."/>
            <person name="Ng V."/>
            <person name="Clum A."/>
            <person name="Steindorff A."/>
            <person name="Ohm R.A."/>
            <person name="Martin F."/>
            <person name="Silar P."/>
            <person name="Natvig D.O."/>
            <person name="Lalanne C."/>
            <person name="Gautier V."/>
            <person name="Ament-Velasquez S.L."/>
            <person name="Kruys A."/>
            <person name="Hutchinson M.I."/>
            <person name="Powell A.J."/>
            <person name="Barry K."/>
            <person name="Miller A.N."/>
            <person name="Grigoriev I.V."/>
            <person name="Debuchy R."/>
            <person name="Gladieux P."/>
            <person name="Hiltunen Thoren M."/>
            <person name="Johannesson H."/>
        </authorList>
    </citation>
    <scope>NUCLEOTIDE SEQUENCE</scope>
    <source>
        <strain evidence="7">CBS 955.72</strain>
    </source>
</reference>
<feature type="compositionally biased region" description="Acidic residues" evidence="4">
    <location>
        <begin position="447"/>
        <end position="479"/>
    </location>
</feature>
<sequence length="1387" mass="152717">MGNEPSVPVRPGFEGEEHSSRSRSVSPLPRYQHPLNNAQGAFDDLSGGLLRFPSTMPLRNHSPINSLDAEPPPAATQPELTDKRVSKKKRKKKKRRRNSIAEADGDQGLNDNGLIESVADENEEAIVPSKKKKKRQSRSASQHRDEDNDGGAPRTIDPALSITLVARNQGDSQSSPTSTSLKRKKRRRSKKALDAEDEDALPAIAEDDLIRPLEEAVGIIPSSIQSPRKRERQASSSVKSHKKQRRGSPSSPAGEEYSGLSHLGGGFSLLASHLSGNSHAVAALYNSRSAEQHEEDEEPALGQRILETQQSQDGARASILDNKNDDQDREEPAFDQKALAPASHQLSLRTASQRSSQAVRNHLDNTTELNSGIAEVDNEDYLNSEQFPEMDSEMEVDSVPRPQFDADDIESVSSNAPTTTRSRRTRELSIESESQPLPDRPASPVSDDGEDQLLEDAEDEEMPDAEELPDSDNLPAEDEATAKSTPISKQPSNEEVSDVDDDLADSVIHDLGVSSESGRSEEVSVRGGSLANGNTGQSSEASWQNSQQESRDVSTVSDPLAGELEEAAESEAEEAAEKSDGEQEVGDSGADQAAEKSDAEQMEVGSDSEVHPEEPQATTDEDGDVEEPASTPAIQPRSARSLRARSTRQARPIPTKDVYEPQSSSADESPDATPAPPPASAKTPGSRKGSRKRKAKTPFFARDHSQESEGNAEAFAELTGGETAAPAKTLRAKKPKDDKQPKKATKKAAKKSARGNQEEQFLVPGQYRSGALTELEKLQINRAVERIRDNENLSQDEINRIIHENPQLQKGSSIHHQLWALIQESCPTRPRQKLINWCRQQYHNYVARGKWTTEQDDELAELIEIHGKRWSEIAGLINRHQKDVRDRYRNYLVVRDTIKLDTWSNEEEERLYEAIQQAMNRIRGDKKTKNPTKEDVEELINWHHISEAMGFTRSRLQCLRKWKHLGETDAIPQRIATIIPPGSSFRLGKARKDLQKMTVRDKYALASAIRDSDINVDARIPWKLVGHEYFKKKFERKALVVAWGRLRQSVPDEESKTTAECARYLCDMFEIEGNFGSHEAADLADSDVEALLAAAATPMGTPSSSAPASVRKTRSRRTPKSAAFKSPRAGRLSEQVLARTYGSALNNGNVRRKRAPSPVEEDERVVEESSQEEVSTKTQEPVPEDEDDDEDADDDASDSEAPPARAASREASVDLGFNAGEPEPAAPLPQPSVLETPSTRRPKTYGRKALPTSRPPLRSRKITPVAAKHRRIRNSMASEEVAPENSAAEEPIQSPKVATRSSKTRRVRRASTPSDVDEAVAGTPNKRRKTVTAEDIVSPGFTAINRKLARIKPGEEANVGRRRAATDFSSDMDDMDDIPAKIPASRG</sequence>
<keyword evidence="8" id="KW-1185">Reference proteome</keyword>
<feature type="compositionally biased region" description="Acidic residues" evidence="4">
    <location>
        <begin position="1159"/>
        <end position="1171"/>
    </location>
</feature>